<keyword evidence="7 15" id="KW-0819">tRNA processing</keyword>
<dbReference type="PRINTS" id="PR00507">
    <property type="entry name" value="N12N6MTFRASE"/>
</dbReference>
<dbReference type="Pfam" id="PF01170">
    <property type="entry name" value="UPF0020"/>
    <property type="match status" value="1"/>
</dbReference>
<evidence type="ECO:0000256" key="7">
    <source>
        <dbReference type="ARBA" id="ARBA00022694"/>
    </source>
</evidence>
<comment type="similarity">
    <text evidence="15">Belongs to the class I-like SAM-binding methyltransferase superfamily. TRM11 methyltransferase family.</text>
</comment>
<evidence type="ECO:0000259" key="17">
    <source>
        <dbReference type="Pfam" id="PF25904"/>
    </source>
</evidence>
<evidence type="ECO:0000256" key="15">
    <source>
        <dbReference type="PROSITE-ProRule" id="PRU00959"/>
    </source>
</evidence>
<dbReference type="AlphaFoldDB" id="A0A8W8NKA2"/>
<comment type="subcellular location">
    <subcellularLocation>
        <location evidence="1">Cytoplasm</location>
    </subcellularLocation>
</comment>
<dbReference type="Gene3D" id="3.40.50.150">
    <property type="entry name" value="Vaccinia Virus protein VP39"/>
    <property type="match status" value="1"/>
</dbReference>
<comment type="subunit">
    <text evidence="11">Part of the heterodimeric TRMT11-TRM112 methyltransferase complex; this complex forms an active tRNA methyltransferase, where TRMT112 acts as an activator of the catalytic subunit TRMT11.</text>
</comment>
<dbReference type="GO" id="GO:0032259">
    <property type="term" value="P:methylation"/>
    <property type="evidence" value="ECO:0007669"/>
    <property type="project" value="UniProtKB-UniRule"/>
</dbReference>
<evidence type="ECO:0000313" key="18">
    <source>
        <dbReference type="EnsemblMetazoa" id="G6196.5:cds"/>
    </source>
</evidence>
<evidence type="ECO:0000256" key="10">
    <source>
        <dbReference type="ARBA" id="ARBA00056270"/>
    </source>
</evidence>
<reference evidence="18" key="1">
    <citation type="submission" date="2022-08" db="UniProtKB">
        <authorList>
            <consortium name="EnsemblMetazoa"/>
        </authorList>
    </citation>
    <scope>IDENTIFICATION</scope>
    <source>
        <strain evidence="18">05x7-T-G4-1.051#20</strain>
    </source>
</reference>
<evidence type="ECO:0000256" key="2">
    <source>
        <dbReference type="ARBA" id="ARBA00022490"/>
    </source>
</evidence>
<keyword evidence="19" id="KW-1185">Reference proteome</keyword>
<evidence type="ECO:0000256" key="3">
    <source>
        <dbReference type="ARBA" id="ARBA00022555"/>
    </source>
</evidence>
<evidence type="ECO:0000256" key="5">
    <source>
        <dbReference type="ARBA" id="ARBA00022679"/>
    </source>
</evidence>
<dbReference type="PROSITE" id="PS51627">
    <property type="entry name" value="SAM_MT_TRM11"/>
    <property type="match status" value="1"/>
</dbReference>
<dbReference type="SUPFAM" id="SSF53335">
    <property type="entry name" value="S-adenosyl-L-methionine-dependent methyltransferases"/>
    <property type="match status" value="1"/>
</dbReference>
<sequence>MAAPMNSNASSLQCKHGKTYLLYFANHHTDFRVAELVALADMFGIDLPVADLKFLDKECPFFVVHLSSEADAKQLASRSVLIKSIIELWGHGITHEDLFEDLRKSKDSVMSHLMDTASFKIVVDGFNKSLPQKYKVQRIERLTEDALPFSGKIDLKNPDQLYYLLEDYGKQSKNADSVPQHVYFGRWIADGNRNEIQNQEVNKRSFIGNTSMEASLSLLMANLSKVQKNMLVIDPFVGTGSILVPCAYHQAYVMGTDINYLLLHAKAKPSRHKQKTRSPDESIRNNLAGYGLEAYYGDIMVADASRHAMWRTTEIFDAIITDPPYGIREGAKKVGKEEAVTLTPDQRVDHIPQKVEYDLSNIFTDLLNFAYKFLRTGGRLTYWFPVHRANYKEENIPHHPSMRLVSNCEQTMNLRISRRLITMEKIQQYREDESLASQTHVDHYLNSSFRNMYFNVPENQQKSVTTEGNTPDSKKPP</sequence>
<dbReference type="InterPro" id="IPR000241">
    <property type="entry name" value="RlmKL-like_Mtase"/>
</dbReference>
<dbReference type="InterPro" id="IPR059073">
    <property type="entry name" value="TRMT11_N"/>
</dbReference>
<dbReference type="PIRSF" id="PIRSF017259">
    <property type="entry name" value="tRNA_mtfrase_TRM11"/>
    <property type="match status" value="1"/>
</dbReference>
<evidence type="ECO:0000256" key="1">
    <source>
        <dbReference type="ARBA" id="ARBA00004496"/>
    </source>
</evidence>
<evidence type="ECO:0000256" key="4">
    <source>
        <dbReference type="ARBA" id="ARBA00022603"/>
    </source>
</evidence>
<evidence type="ECO:0000256" key="6">
    <source>
        <dbReference type="ARBA" id="ARBA00022691"/>
    </source>
</evidence>
<evidence type="ECO:0000256" key="8">
    <source>
        <dbReference type="ARBA" id="ARBA00022884"/>
    </source>
</evidence>
<dbReference type="InterPro" id="IPR029063">
    <property type="entry name" value="SAM-dependent_MTases_sf"/>
</dbReference>
<comment type="catalytic activity">
    <reaction evidence="9">
        <text>guanosine(10) in tRNA + S-adenosyl-L-methionine = N(2)-methylguanosine(10) in tRNA + S-adenosyl-L-homocysteine + H(+)</text>
        <dbReference type="Rhea" id="RHEA:43128"/>
        <dbReference type="Rhea" id="RHEA-COMP:10355"/>
        <dbReference type="Rhea" id="RHEA-COMP:10357"/>
        <dbReference type="ChEBI" id="CHEBI:15378"/>
        <dbReference type="ChEBI" id="CHEBI:57856"/>
        <dbReference type="ChEBI" id="CHEBI:59789"/>
        <dbReference type="ChEBI" id="CHEBI:74269"/>
        <dbReference type="ChEBI" id="CHEBI:74481"/>
        <dbReference type="EC" id="2.1.1.214"/>
    </reaction>
    <physiologicalReaction direction="left-to-right" evidence="9">
        <dbReference type="Rhea" id="RHEA:43129"/>
    </physiologicalReaction>
</comment>
<evidence type="ECO:0000256" key="14">
    <source>
        <dbReference type="ARBA" id="ARBA00075308"/>
    </source>
</evidence>
<dbReference type="Proteomes" id="UP000005408">
    <property type="component" value="Unassembled WGS sequence"/>
</dbReference>
<dbReference type="GO" id="GO:0160102">
    <property type="term" value="F:tRNA (guanine(10)-N2)-methyltransferase activity"/>
    <property type="evidence" value="ECO:0007669"/>
    <property type="project" value="UniProtKB-EC"/>
</dbReference>
<keyword evidence="3 15" id="KW-0820">tRNA-binding</keyword>
<dbReference type="Pfam" id="PF25904">
    <property type="entry name" value="Tmrp11_N"/>
    <property type="match status" value="1"/>
</dbReference>
<dbReference type="PROSITE" id="PS00092">
    <property type="entry name" value="N6_MTASE"/>
    <property type="match status" value="1"/>
</dbReference>
<evidence type="ECO:0000259" key="16">
    <source>
        <dbReference type="Pfam" id="PF01170"/>
    </source>
</evidence>
<dbReference type="PANTHER" id="PTHR13370:SF3">
    <property type="entry name" value="TRNA (GUANINE(10)-N2)-METHYLTRANSFERASE HOMOLOG"/>
    <property type="match status" value="1"/>
</dbReference>
<dbReference type="OrthoDB" id="296065at2759"/>
<dbReference type="EC" id="2.1.1.214" evidence="12"/>
<evidence type="ECO:0000256" key="13">
    <source>
        <dbReference type="ARBA" id="ARBA00067484"/>
    </source>
</evidence>
<keyword evidence="2" id="KW-0963">Cytoplasm</keyword>
<evidence type="ECO:0000313" key="19">
    <source>
        <dbReference type="Proteomes" id="UP000005408"/>
    </source>
</evidence>
<dbReference type="PANTHER" id="PTHR13370">
    <property type="entry name" value="RNA METHYLASE-RELATED"/>
    <property type="match status" value="1"/>
</dbReference>
<dbReference type="GO" id="GO:0000049">
    <property type="term" value="F:tRNA binding"/>
    <property type="evidence" value="ECO:0007669"/>
    <property type="project" value="UniProtKB-UniRule"/>
</dbReference>
<keyword evidence="6 15" id="KW-0949">S-adenosyl-L-methionine</keyword>
<proteinExistence type="inferred from homology"/>
<accession>A0A8W8NKA2</accession>
<feature type="domain" description="Ribosomal RNA large subunit methyltransferase K/L-like methyltransferase" evidence="16">
    <location>
        <begin position="203"/>
        <end position="334"/>
    </location>
</feature>
<dbReference type="OMA" id="SCNLNRY"/>
<keyword evidence="4 15" id="KW-0489">Methyltransferase</keyword>
<dbReference type="GO" id="GO:0005737">
    <property type="term" value="C:cytoplasm"/>
    <property type="evidence" value="ECO:0007669"/>
    <property type="project" value="UniProtKB-SubCell"/>
</dbReference>
<dbReference type="InterPro" id="IPR002052">
    <property type="entry name" value="DNA_methylase_N6_adenine_CS"/>
</dbReference>
<feature type="domain" description="tRNA (guanine(10)-N(2))-methyltransferase TRMT11 N-terminal" evidence="17">
    <location>
        <begin position="19"/>
        <end position="193"/>
    </location>
</feature>
<dbReference type="GO" id="GO:0043527">
    <property type="term" value="C:tRNA methyltransferase complex"/>
    <property type="evidence" value="ECO:0007669"/>
    <property type="project" value="UniProtKB-ARBA"/>
</dbReference>
<organism evidence="18 19">
    <name type="scientific">Magallana gigas</name>
    <name type="common">Pacific oyster</name>
    <name type="synonym">Crassostrea gigas</name>
    <dbReference type="NCBI Taxonomy" id="29159"/>
    <lineage>
        <taxon>Eukaryota</taxon>
        <taxon>Metazoa</taxon>
        <taxon>Spiralia</taxon>
        <taxon>Lophotrochozoa</taxon>
        <taxon>Mollusca</taxon>
        <taxon>Bivalvia</taxon>
        <taxon>Autobranchia</taxon>
        <taxon>Pteriomorphia</taxon>
        <taxon>Ostreida</taxon>
        <taxon>Ostreoidea</taxon>
        <taxon>Ostreidae</taxon>
        <taxon>Magallana</taxon>
    </lineage>
</organism>
<protein>
    <recommendedName>
        <fullName evidence="13">tRNA (guanine(10)-N(2))-methyltransferase TRMT11</fullName>
        <ecNumber evidence="12">2.1.1.214</ecNumber>
    </recommendedName>
    <alternativeName>
        <fullName evidence="14">tRNA methyltransferase 11 homolog</fullName>
    </alternativeName>
</protein>
<evidence type="ECO:0000256" key="9">
    <source>
        <dbReference type="ARBA" id="ARBA00050985"/>
    </source>
</evidence>
<comment type="function">
    <text evidence="10">Catalytic subunit of the TRMT11-TRM112 methyltransferase complex, that specifically mediates the S-adenosyl-L-methionine-dependent N(2)-methylation of guanosine nucleotide at position 10 (m2G10) in tRNAs. This is one of the major tRNA (guanine-N(2))-methyltransferases.</text>
</comment>
<dbReference type="EnsemblMetazoa" id="G6196.2">
    <property type="protein sequence ID" value="G6196.2:cds"/>
    <property type="gene ID" value="G6196"/>
</dbReference>
<evidence type="ECO:0000256" key="11">
    <source>
        <dbReference type="ARBA" id="ARBA00065434"/>
    </source>
</evidence>
<keyword evidence="8 15" id="KW-0694">RNA-binding</keyword>
<dbReference type="InterPro" id="IPR016691">
    <property type="entry name" value="TRMT11"/>
</dbReference>
<evidence type="ECO:0000256" key="12">
    <source>
        <dbReference type="ARBA" id="ARBA00066937"/>
    </source>
</evidence>
<name>A0A8W8NKA2_MAGGI</name>
<dbReference type="GO" id="GO:0008033">
    <property type="term" value="P:tRNA processing"/>
    <property type="evidence" value="ECO:0007669"/>
    <property type="project" value="UniProtKB-UniRule"/>
</dbReference>
<keyword evidence="5 15" id="KW-0808">Transferase</keyword>
<dbReference type="EnsemblMetazoa" id="G6196.5">
    <property type="protein sequence ID" value="G6196.5:cds"/>
    <property type="gene ID" value="G6196"/>
</dbReference>